<reference evidence="2" key="2">
    <citation type="submission" date="2015-07" db="EMBL/GenBank/DDBJ databases">
        <authorList>
            <person name="Noorani M."/>
        </authorList>
    </citation>
    <scope>NUCLEOTIDE SEQUENCE</scope>
    <source>
        <strain evidence="2">Yugu1</strain>
    </source>
</reference>
<proteinExistence type="predicted"/>
<sequence>MEEPTNKRKGDEAEQQGAATKKCRASDAKPEVFSCMDAALVRGGASNLKRWRDGEQKELIGGAYHHDSIMLRADGSSSGGDGGQPSAPEQQRQGGCAITQPALPTAINAARCGGIVSVHDPG</sequence>
<evidence type="ECO:0000256" key="1">
    <source>
        <dbReference type="SAM" id="MobiDB-lite"/>
    </source>
</evidence>
<evidence type="ECO:0000313" key="2">
    <source>
        <dbReference type="EMBL" id="RCV42387.1"/>
    </source>
</evidence>
<accession>A0A368SIZ7</accession>
<organism evidence="2">
    <name type="scientific">Setaria italica</name>
    <name type="common">Foxtail millet</name>
    <name type="synonym">Panicum italicum</name>
    <dbReference type="NCBI Taxonomy" id="4555"/>
    <lineage>
        <taxon>Eukaryota</taxon>
        <taxon>Viridiplantae</taxon>
        <taxon>Streptophyta</taxon>
        <taxon>Embryophyta</taxon>
        <taxon>Tracheophyta</taxon>
        <taxon>Spermatophyta</taxon>
        <taxon>Magnoliopsida</taxon>
        <taxon>Liliopsida</taxon>
        <taxon>Poales</taxon>
        <taxon>Poaceae</taxon>
        <taxon>PACMAD clade</taxon>
        <taxon>Panicoideae</taxon>
        <taxon>Panicodae</taxon>
        <taxon>Paniceae</taxon>
        <taxon>Cenchrinae</taxon>
        <taxon>Setaria</taxon>
    </lineage>
</organism>
<name>A0A368SIZ7_SETIT</name>
<feature type="compositionally biased region" description="Basic and acidic residues" evidence="1">
    <location>
        <begin position="1"/>
        <end position="12"/>
    </location>
</feature>
<reference evidence="2" key="1">
    <citation type="journal article" date="2012" name="Nat. Biotechnol.">
        <title>Reference genome sequence of the model plant Setaria.</title>
        <authorList>
            <person name="Bennetzen J.L."/>
            <person name="Schmutz J."/>
            <person name="Wang H."/>
            <person name="Percifield R."/>
            <person name="Hawkins J."/>
            <person name="Pontaroli A.C."/>
            <person name="Estep M."/>
            <person name="Feng L."/>
            <person name="Vaughn J.N."/>
            <person name="Grimwood J."/>
            <person name="Jenkins J."/>
            <person name="Barry K."/>
            <person name="Lindquist E."/>
            <person name="Hellsten U."/>
            <person name="Deshpande S."/>
            <person name="Wang X."/>
            <person name="Wu X."/>
            <person name="Mitros T."/>
            <person name="Triplett J."/>
            <person name="Yang X."/>
            <person name="Ye C.Y."/>
            <person name="Mauro-Herrera M."/>
            <person name="Wang L."/>
            <person name="Li P."/>
            <person name="Sharma M."/>
            <person name="Sharma R."/>
            <person name="Ronald P.C."/>
            <person name="Panaud O."/>
            <person name="Kellogg E.A."/>
            <person name="Brutnell T.P."/>
            <person name="Doust A.N."/>
            <person name="Tuskan G.A."/>
            <person name="Rokhsar D."/>
            <person name="Devos K.M."/>
        </authorList>
    </citation>
    <scope>NUCLEOTIDE SEQUENCE [LARGE SCALE GENOMIC DNA]</scope>
    <source>
        <strain evidence="2">Yugu1</strain>
    </source>
</reference>
<feature type="region of interest" description="Disordered" evidence="1">
    <location>
        <begin position="1"/>
        <end position="26"/>
    </location>
</feature>
<feature type="region of interest" description="Disordered" evidence="1">
    <location>
        <begin position="70"/>
        <end position="100"/>
    </location>
</feature>
<dbReference type="EMBL" id="CM003536">
    <property type="protein sequence ID" value="RCV42387.1"/>
    <property type="molecule type" value="Genomic_DNA"/>
</dbReference>
<gene>
    <name evidence="2" type="ORF">SETIT_9G212600v2</name>
</gene>
<dbReference type="AlphaFoldDB" id="A0A368SIZ7"/>
<protein>
    <submittedName>
        <fullName evidence="2">Uncharacterized protein</fullName>
    </submittedName>
</protein>